<reference evidence="5" key="1">
    <citation type="submission" date="2020-07" db="EMBL/GenBank/DDBJ databases">
        <title>Ethylene signaling mediates host invasion by parasitic plants.</title>
        <authorList>
            <person name="Yoshida S."/>
        </authorList>
    </citation>
    <scope>NUCLEOTIDE SEQUENCE</scope>
    <source>
        <strain evidence="5">Okayama</strain>
    </source>
</reference>
<dbReference type="SUPFAM" id="SSF52743">
    <property type="entry name" value="Subtilisin-like"/>
    <property type="match status" value="1"/>
</dbReference>
<name>A0A830CWE6_9LAMI</name>
<proteinExistence type="inferred from homology"/>
<dbReference type="InterPro" id="IPR000209">
    <property type="entry name" value="Peptidase_S8/S53_dom"/>
</dbReference>
<dbReference type="Gene3D" id="3.40.50.200">
    <property type="entry name" value="Peptidase S8/S53 domain"/>
    <property type="match status" value="1"/>
</dbReference>
<dbReference type="EMBL" id="BMAC01000918">
    <property type="protein sequence ID" value="GFQ04231.1"/>
    <property type="molecule type" value="Genomic_DNA"/>
</dbReference>
<dbReference type="OrthoDB" id="4803627at2759"/>
<protein>
    <submittedName>
        <fullName evidence="5">Co(2)-response secreted protease</fullName>
    </submittedName>
</protein>
<evidence type="ECO:0000259" key="4">
    <source>
        <dbReference type="Pfam" id="PF00082"/>
    </source>
</evidence>
<dbReference type="GO" id="GO:0006508">
    <property type="term" value="P:proteolysis"/>
    <property type="evidence" value="ECO:0007669"/>
    <property type="project" value="UniProtKB-KW"/>
</dbReference>
<organism evidence="5 6">
    <name type="scientific">Phtheirospermum japonicum</name>
    <dbReference type="NCBI Taxonomy" id="374723"/>
    <lineage>
        <taxon>Eukaryota</taxon>
        <taxon>Viridiplantae</taxon>
        <taxon>Streptophyta</taxon>
        <taxon>Embryophyta</taxon>
        <taxon>Tracheophyta</taxon>
        <taxon>Spermatophyta</taxon>
        <taxon>Magnoliopsida</taxon>
        <taxon>eudicotyledons</taxon>
        <taxon>Gunneridae</taxon>
        <taxon>Pentapetalae</taxon>
        <taxon>asterids</taxon>
        <taxon>lamiids</taxon>
        <taxon>Lamiales</taxon>
        <taxon>Orobanchaceae</taxon>
        <taxon>Orobanchaceae incertae sedis</taxon>
        <taxon>Phtheirospermum</taxon>
    </lineage>
</organism>
<dbReference type="Pfam" id="PF00082">
    <property type="entry name" value="Peptidase_S8"/>
    <property type="match status" value="1"/>
</dbReference>
<keyword evidence="6" id="KW-1185">Reference proteome</keyword>
<dbReference type="PROSITE" id="PS51892">
    <property type="entry name" value="SUBTILASE"/>
    <property type="match status" value="1"/>
</dbReference>
<keyword evidence="5" id="KW-0378">Hydrolase</keyword>
<sequence>MSCPHVSGLAAALKSWHPKWSPSAIRSAIMTTAFQTNNLHSPIKTDDGAVATPYDIGAGEINLLGSFRPGLVYKTSTTDYVQFLCNMGYSASRIRAIASTVPNNFSCPRDSCPDLISNMNYD</sequence>
<dbReference type="InterPro" id="IPR036852">
    <property type="entry name" value="Peptidase_S8/S53_dom_sf"/>
</dbReference>
<accession>A0A830CWE6</accession>
<feature type="domain" description="Peptidase S8/S53" evidence="4">
    <location>
        <begin position="1"/>
        <end position="40"/>
    </location>
</feature>
<evidence type="ECO:0000313" key="6">
    <source>
        <dbReference type="Proteomes" id="UP000653305"/>
    </source>
</evidence>
<dbReference type="GO" id="GO:0004252">
    <property type="term" value="F:serine-type endopeptidase activity"/>
    <property type="evidence" value="ECO:0007669"/>
    <property type="project" value="InterPro"/>
</dbReference>
<evidence type="ECO:0000313" key="5">
    <source>
        <dbReference type="EMBL" id="GFQ04231.1"/>
    </source>
</evidence>
<dbReference type="AlphaFoldDB" id="A0A830CWE6"/>
<dbReference type="PANTHER" id="PTHR10795">
    <property type="entry name" value="PROPROTEIN CONVERTASE SUBTILISIN/KEXIN"/>
    <property type="match status" value="1"/>
</dbReference>
<gene>
    <name evidence="5" type="ORF">PHJA_002567000</name>
</gene>
<dbReference type="Proteomes" id="UP000653305">
    <property type="component" value="Unassembled WGS sequence"/>
</dbReference>
<keyword evidence="2" id="KW-0732">Signal</keyword>
<keyword evidence="5" id="KW-0645">Protease</keyword>
<comment type="caution">
    <text evidence="5">The sequence shown here is derived from an EMBL/GenBank/DDBJ whole genome shotgun (WGS) entry which is preliminary data.</text>
</comment>
<comment type="caution">
    <text evidence="3">Lacks conserved residue(s) required for the propagation of feature annotation.</text>
</comment>
<evidence type="ECO:0000256" key="2">
    <source>
        <dbReference type="ARBA" id="ARBA00022729"/>
    </source>
</evidence>
<comment type="similarity">
    <text evidence="1 3">Belongs to the peptidase S8 family.</text>
</comment>
<evidence type="ECO:0000256" key="3">
    <source>
        <dbReference type="PROSITE-ProRule" id="PRU01240"/>
    </source>
</evidence>
<dbReference type="InterPro" id="IPR045051">
    <property type="entry name" value="SBT"/>
</dbReference>
<evidence type="ECO:0000256" key="1">
    <source>
        <dbReference type="ARBA" id="ARBA00011073"/>
    </source>
</evidence>